<gene>
    <name evidence="1" type="ORF">PR048_005101</name>
</gene>
<dbReference type="PANTHER" id="PTHR11439">
    <property type="entry name" value="GAG-POL-RELATED RETROTRANSPOSON"/>
    <property type="match status" value="1"/>
</dbReference>
<sequence>MGSKDAVKMVKTELGRELEIKDLGEANYVSSIKLRLHIHKLLRDFSMSDCKPSKTILHTGYTATKDDEQEFDGTIYRSVGTRDLKLCFKGGRQPAGIYCDADWGGDTESRKSVSGYMVVVLRGAVLWHSKKQNCIARSTMEAEYMAMAEVSRELMWMRNLLVELGV</sequence>
<accession>A0ABQ9I7A5</accession>
<evidence type="ECO:0000313" key="1">
    <source>
        <dbReference type="EMBL" id="KAJ8892520.1"/>
    </source>
</evidence>
<evidence type="ECO:0000313" key="2">
    <source>
        <dbReference type="Proteomes" id="UP001159363"/>
    </source>
</evidence>
<name>A0ABQ9I7A5_9NEOP</name>
<evidence type="ECO:0008006" key="3">
    <source>
        <dbReference type="Google" id="ProtNLM"/>
    </source>
</evidence>
<dbReference type="PANTHER" id="PTHR11439:SF440">
    <property type="entry name" value="INTEGRASE CATALYTIC DOMAIN-CONTAINING PROTEIN"/>
    <property type="match status" value="1"/>
</dbReference>
<protein>
    <recommendedName>
        <fullName evidence="3">Polyprotein</fullName>
    </recommendedName>
</protein>
<dbReference type="CDD" id="cd09272">
    <property type="entry name" value="RNase_HI_RT_Ty1"/>
    <property type="match status" value="1"/>
</dbReference>
<dbReference type="Proteomes" id="UP001159363">
    <property type="component" value="Chromosome 2"/>
</dbReference>
<comment type="caution">
    <text evidence="1">The sequence shown here is derived from an EMBL/GenBank/DDBJ whole genome shotgun (WGS) entry which is preliminary data.</text>
</comment>
<organism evidence="1 2">
    <name type="scientific">Dryococelus australis</name>
    <dbReference type="NCBI Taxonomy" id="614101"/>
    <lineage>
        <taxon>Eukaryota</taxon>
        <taxon>Metazoa</taxon>
        <taxon>Ecdysozoa</taxon>
        <taxon>Arthropoda</taxon>
        <taxon>Hexapoda</taxon>
        <taxon>Insecta</taxon>
        <taxon>Pterygota</taxon>
        <taxon>Neoptera</taxon>
        <taxon>Polyneoptera</taxon>
        <taxon>Phasmatodea</taxon>
        <taxon>Verophasmatodea</taxon>
        <taxon>Anareolatae</taxon>
        <taxon>Phasmatidae</taxon>
        <taxon>Eurycanthinae</taxon>
        <taxon>Dryococelus</taxon>
    </lineage>
</organism>
<reference evidence="1 2" key="1">
    <citation type="submission" date="2023-02" db="EMBL/GenBank/DDBJ databases">
        <title>LHISI_Scaffold_Assembly.</title>
        <authorList>
            <person name="Stuart O.P."/>
            <person name="Cleave R."/>
            <person name="Magrath M.J.L."/>
            <person name="Mikheyev A.S."/>
        </authorList>
    </citation>
    <scope>NUCLEOTIDE SEQUENCE [LARGE SCALE GENOMIC DNA]</scope>
    <source>
        <strain evidence="1">Daus_M_001</strain>
        <tissue evidence="1">Leg muscle</tissue>
    </source>
</reference>
<keyword evidence="2" id="KW-1185">Reference proteome</keyword>
<dbReference type="EMBL" id="JARBHB010000002">
    <property type="protein sequence ID" value="KAJ8892520.1"/>
    <property type="molecule type" value="Genomic_DNA"/>
</dbReference>
<proteinExistence type="predicted"/>